<comment type="caution">
    <text evidence="2">The sequence shown here is derived from an EMBL/GenBank/DDBJ whole genome shotgun (WGS) entry which is preliminary data.</text>
</comment>
<dbReference type="AlphaFoldDB" id="A0A833W723"/>
<evidence type="ECO:0000313" key="2">
    <source>
        <dbReference type="EMBL" id="KAF4032268.1"/>
    </source>
</evidence>
<dbReference type="Proteomes" id="UP000602510">
    <property type="component" value="Unassembled WGS sequence"/>
</dbReference>
<feature type="region of interest" description="Disordered" evidence="1">
    <location>
        <begin position="110"/>
        <end position="139"/>
    </location>
</feature>
<gene>
    <name evidence="2" type="ORF">GN244_ATG15849</name>
</gene>
<keyword evidence="3" id="KW-1185">Reference proteome</keyword>
<reference evidence="2" key="1">
    <citation type="submission" date="2020-04" db="EMBL/GenBank/DDBJ databases">
        <title>Hybrid Assembly of Korean Phytophthora infestans isolates.</title>
        <authorList>
            <person name="Prokchorchik M."/>
            <person name="Lee Y."/>
            <person name="Seo J."/>
            <person name="Cho J.-H."/>
            <person name="Park Y.-E."/>
            <person name="Jang D.-C."/>
            <person name="Im J.-S."/>
            <person name="Choi J.-G."/>
            <person name="Park H.-J."/>
            <person name="Lee G.-B."/>
            <person name="Lee Y.-G."/>
            <person name="Hong S.-Y."/>
            <person name="Cho K."/>
            <person name="Sohn K.H."/>
        </authorList>
    </citation>
    <scope>NUCLEOTIDE SEQUENCE</scope>
    <source>
        <strain evidence="2">KR_1_A1</strain>
    </source>
</reference>
<feature type="compositionally biased region" description="Polar residues" evidence="1">
    <location>
        <begin position="1"/>
        <end position="11"/>
    </location>
</feature>
<feature type="compositionally biased region" description="Basic and acidic residues" evidence="1">
    <location>
        <begin position="127"/>
        <end position="138"/>
    </location>
</feature>
<protein>
    <submittedName>
        <fullName evidence="2">Uncharacterized protein</fullName>
    </submittedName>
</protein>
<dbReference type="EMBL" id="WSZM01000502">
    <property type="protein sequence ID" value="KAF4032268.1"/>
    <property type="molecule type" value="Genomic_DNA"/>
</dbReference>
<evidence type="ECO:0000256" key="1">
    <source>
        <dbReference type="SAM" id="MobiDB-lite"/>
    </source>
</evidence>
<proteinExistence type="predicted"/>
<organism evidence="2 3">
    <name type="scientific">Phytophthora infestans</name>
    <name type="common">Potato late blight agent</name>
    <name type="synonym">Botrytis infestans</name>
    <dbReference type="NCBI Taxonomy" id="4787"/>
    <lineage>
        <taxon>Eukaryota</taxon>
        <taxon>Sar</taxon>
        <taxon>Stramenopiles</taxon>
        <taxon>Oomycota</taxon>
        <taxon>Peronosporomycetes</taxon>
        <taxon>Peronosporales</taxon>
        <taxon>Peronosporaceae</taxon>
        <taxon>Phytophthora</taxon>
    </lineage>
</organism>
<feature type="region of interest" description="Disordered" evidence="1">
    <location>
        <begin position="1"/>
        <end position="31"/>
    </location>
</feature>
<accession>A0A833W723</accession>
<name>A0A833W723_PHYIN</name>
<evidence type="ECO:0000313" key="3">
    <source>
        <dbReference type="Proteomes" id="UP000602510"/>
    </source>
</evidence>
<sequence>MTKTTTDTGSSREAVRHHASACASRPELQSTLTQTPLLAEREHDSEELRTQTQCQVLVTRLTQQQPVERRTHQKMRVVSVPNNQRQAEEYEDKPMYLPMEAYDQDQTRRPAEMMEEPDTQQQQQQTHQHEDEQSDHLTKKMKSRPFTCLLDEGDAVSTAWCLHVLASADGGRTTLWLNAAADDIGPAPADTYWSSKLSGWVIDLTQTAPRSSGSTKQITRSCGDKDACTLVQTKIRTTATKIKKVTTARMTAMVQGMQSHVSPRTNCMAKKA</sequence>